<keyword evidence="4" id="KW-1185">Reference proteome</keyword>
<accession>A0A1B8GY01</accession>
<organism evidence="3 4">
    <name type="scientific">Pseudogymnoascus verrucosus</name>
    <dbReference type="NCBI Taxonomy" id="342668"/>
    <lineage>
        <taxon>Eukaryota</taxon>
        <taxon>Fungi</taxon>
        <taxon>Dikarya</taxon>
        <taxon>Ascomycota</taxon>
        <taxon>Pezizomycotina</taxon>
        <taxon>Leotiomycetes</taxon>
        <taxon>Thelebolales</taxon>
        <taxon>Thelebolaceae</taxon>
        <taxon>Pseudogymnoascus</taxon>
    </lineage>
</organism>
<evidence type="ECO:0000313" key="4">
    <source>
        <dbReference type="Proteomes" id="UP000091956"/>
    </source>
</evidence>
<evidence type="ECO:0000313" key="3">
    <source>
        <dbReference type="EMBL" id="OBU00687.1"/>
    </source>
</evidence>
<dbReference type="GO" id="GO:0046872">
    <property type="term" value="F:metal ion binding"/>
    <property type="evidence" value="ECO:0007669"/>
    <property type="project" value="InterPro"/>
</dbReference>
<reference evidence="3 4" key="1">
    <citation type="submission" date="2016-03" db="EMBL/GenBank/DDBJ databases">
        <title>Comparative genomics of Pseudogymnoascus destructans, the fungus causing white-nose syndrome of bats.</title>
        <authorList>
            <person name="Palmer J.M."/>
            <person name="Drees K.P."/>
            <person name="Foster J.T."/>
            <person name="Lindner D.L."/>
        </authorList>
    </citation>
    <scope>NUCLEOTIDE SEQUENCE [LARGE SCALE GENOMIC DNA]</scope>
    <source>
        <strain evidence="3 4">UAMH 10579</strain>
    </source>
</reference>
<feature type="domain" description="ATP-grasp" evidence="2">
    <location>
        <begin position="177"/>
        <end position="404"/>
    </location>
</feature>
<keyword evidence="1" id="KW-0067">ATP-binding</keyword>
<dbReference type="InterPro" id="IPR053269">
    <property type="entry name" value="Asp-Met_ligase"/>
</dbReference>
<dbReference type="GO" id="GO:0005524">
    <property type="term" value="F:ATP binding"/>
    <property type="evidence" value="ECO:0007669"/>
    <property type="project" value="UniProtKB-UniRule"/>
</dbReference>
<gene>
    <name evidence="3" type="ORF">VE01_01309</name>
</gene>
<dbReference type="Gene3D" id="3.30.470.20">
    <property type="entry name" value="ATP-grasp fold, B domain"/>
    <property type="match status" value="1"/>
</dbReference>
<proteinExistence type="predicted"/>
<evidence type="ECO:0000259" key="2">
    <source>
        <dbReference type="PROSITE" id="PS50975"/>
    </source>
</evidence>
<protein>
    <recommendedName>
        <fullName evidence="2">ATP-grasp domain-containing protein</fullName>
    </recommendedName>
</protein>
<dbReference type="InterPro" id="IPR003806">
    <property type="entry name" value="ATP-grasp_PylC-type"/>
</dbReference>
<keyword evidence="1" id="KW-0547">Nucleotide-binding</keyword>
<dbReference type="AlphaFoldDB" id="A0A1B8GY01"/>
<dbReference type="Pfam" id="PF02655">
    <property type="entry name" value="ATP-grasp_3"/>
    <property type="match status" value="1"/>
</dbReference>
<dbReference type="RefSeq" id="XP_018134419.1">
    <property type="nucleotide sequence ID" value="XM_018270833.2"/>
</dbReference>
<dbReference type="Proteomes" id="UP000091956">
    <property type="component" value="Unassembled WGS sequence"/>
</dbReference>
<dbReference type="OrthoDB" id="5946236at2759"/>
<dbReference type="InterPro" id="IPR011761">
    <property type="entry name" value="ATP-grasp"/>
</dbReference>
<evidence type="ECO:0000256" key="1">
    <source>
        <dbReference type="PROSITE-ProRule" id="PRU00409"/>
    </source>
</evidence>
<dbReference type="GeneID" id="28834695"/>
<sequence length="471" mass="51905">MGVNLPQITLDTTLTTLYTLDGGNPQDLSIVTVIPPPTQVSSSLPSNTKFVYQHPNHEKFDDDIYARILLGAVAQHLSFVAGSIPVNLFDIDKTYIQSWLSLIWTSIPGHQVDAQRVYDVLVPTQRPRLDFITSPDDFLPIAPSGKLATVVASNPLDCLSKLPGIITPEIHYKLLSKHDLVHSGLPMPPSDVLTTSLTPAEVEDDSLVRRESSRFINAVKSRALPFVLKFPQSLAGYGVFVVRTETDRDACIAILQTEIALMIRSLNASNAHLNPVSLIFQDMLPGGAVAHNIFVTKTGRPVFIGTCEQVIDKQGNWSGAMADYKRQEELGKLYAPTTAKMAEYVFSKGYYGPMGADIMISEGQQYVIDLNVRLTGSYSLSLLKGHFSECRGLHFATLMSPVPMMGDRNAFERKFVSQLESGRLVIVGWCEGRFGPGRLIKYSMGCIVVGGEDKATMMDLVERVNEVKIKR</sequence>
<dbReference type="STRING" id="342668.A0A1B8GY01"/>
<reference evidence="4" key="2">
    <citation type="journal article" date="2018" name="Nat. Commun.">
        <title>Extreme sensitivity to ultraviolet light in the fungal pathogen causing white-nose syndrome of bats.</title>
        <authorList>
            <person name="Palmer J.M."/>
            <person name="Drees K.P."/>
            <person name="Foster J.T."/>
            <person name="Lindner D.L."/>
        </authorList>
    </citation>
    <scope>NUCLEOTIDE SEQUENCE [LARGE SCALE GENOMIC DNA]</scope>
    <source>
        <strain evidence="4">UAMH 10579</strain>
    </source>
</reference>
<dbReference type="PROSITE" id="PS50975">
    <property type="entry name" value="ATP_GRASP"/>
    <property type="match status" value="1"/>
</dbReference>
<name>A0A1B8GY01_9PEZI</name>
<dbReference type="PANTHER" id="PTHR37018:SF1">
    <property type="entry name" value="CULTURE SPECIFIC PROTEIN, PUTATIVE (AFU_ORTHOLOGUE AFUA_2G00130)-RELATED"/>
    <property type="match status" value="1"/>
</dbReference>
<dbReference type="PANTHER" id="PTHR37018">
    <property type="entry name" value="CULTURE SPECIFIC PROTEIN, PUTATIVE (AFU_ORTHOLOGUE AFUA_2G00130)-RELATED"/>
    <property type="match status" value="1"/>
</dbReference>
<dbReference type="EMBL" id="KV460208">
    <property type="protein sequence ID" value="OBU00687.1"/>
    <property type="molecule type" value="Genomic_DNA"/>
</dbReference>
<dbReference type="SUPFAM" id="SSF56059">
    <property type="entry name" value="Glutathione synthetase ATP-binding domain-like"/>
    <property type="match status" value="1"/>
</dbReference>